<protein>
    <submittedName>
        <fullName evidence="1">Uncharacterized protein</fullName>
    </submittedName>
</protein>
<evidence type="ECO:0000313" key="2">
    <source>
        <dbReference type="Proteomes" id="UP000014540"/>
    </source>
</evidence>
<accession>S3UVK6</accession>
<dbReference type="STRING" id="1193011.LEP1GSC058_3911"/>
<sequence length="66" mass="7395">MIEKGSSLLVEVTDGTDYRYRGNLPYGLTKSSIINLAHCLPKELQPFGDVTRHHSRVLKTFGESCD</sequence>
<gene>
    <name evidence="1" type="ORF">LEP1GSC058_3911</name>
</gene>
<comment type="caution">
    <text evidence="1">The sequence shown here is derived from an EMBL/GenBank/DDBJ whole genome shotgun (WGS) entry which is preliminary data.</text>
</comment>
<evidence type="ECO:0000313" key="1">
    <source>
        <dbReference type="EMBL" id="EPG73293.1"/>
    </source>
</evidence>
<organism evidence="1 2">
    <name type="scientific">Leptospira fainei serovar Hurstbridge str. BUT 6</name>
    <dbReference type="NCBI Taxonomy" id="1193011"/>
    <lineage>
        <taxon>Bacteria</taxon>
        <taxon>Pseudomonadati</taxon>
        <taxon>Spirochaetota</taxon>
        <taxon>Spirochaetia</taxon>
        <taxon>Leptospirales</taxon>
        <taxon>Leptospiraceae</taxon>
        <taxon>Leptospira</taxon>
    </lineage>
</organism>
<keyword evidence="2" id="KW-1185">Reference proteome</keyword>
<dbReference type="Proteomes" id="UP000014540">
    <property type="component" value="Unassembled WGS sequence"/>
</dbReference>
<proteinExistence type="predicted"/>
<dbReference type="AlphaFoldDB" id="S3UVK6"/>
<name>S3UVK6_9LEPT</name>
<dbReference type="EMBL" id="AKWZ02000010">
    <property type="protein sequence ID" value="EPG73293.1"/>
    <property type="molecule type" value="Genomic_DNA"/>
</dbReference>
<reference evidence="1" key="1">
    <citation type="submission" date="2013-04" db="EMBL/GenBank/DDBJ databases">
        <authorList>
            <person name="Harkins D.M."/>
            <person name="Durkin A.S."/>
            <person name="Selengut J.D."/>
            <person name="Sanka R."/>
            <person name="DePew J."/>
            <person name="Purushe J."/>
            <person name="Ahmed A."/>
            <person name="van der Linden H."/>
            <person name="Goris M.G.A."/>
            <person name="Hartskeerl R.A."/>
            <person name="Vinetz J.M."/>
            <person name="Sutton G.G."/>
            <person name="Nelson W.C."/>
            <person name="Fouts D.E."/>
        </authorList>
    </citation>
    <scope>NUCLEOTIDE SEQUENCE [LARGE SCALE GENOMIC DNA]</scope>
    <source>
        <strain evidence="1">BUT 6</strain>
    </source>
</reference>